<reference evidence="3" key="1">
    <citation type="journal article" date="2015" name="Nature">
        <title>Complex archaea that bridge the gap between prokaryotes and eukaryotes.</title>
        <authorList>
            <person name="Spang A."/>
            <person name="Saw J.H."/>
            <person name="Jorgensen S.L."/>
            <person name="Zaremba-Niedzwiedzka K."/>
            <person name="Martijn J."/>
            <person name="Lind A.E."/>
            <person name="van Eijk R."/>
            <person name="Schleper C."/>
            <person name="Guy L."/>
            <person name="Ettema T.J."/>
        </authorList>
    </citation>
    <scope>NUCLEOTIDE SEQUENCE</scope>
</reference>
<organism evidence="3">
    <name type="scientific">marine sediment metagenome</name>
    <dbReference type="NCBI Taxonomy" id="412755"/>
    <lineage>
        <taxon>unclassified sequences</taxon>
        <taxon>metagenomes</taxon>
        <taxon>ecological metagenomes</taxon>
    </lineage>
</organism>
<dbReference type="InterPro" id="IPR001107">
    <property type="entry name" value="Band_7"/>
</dbReference>
<dbReference type="Gene3D" id="3.30.479.30">
    <property type="entry name" value="Band 7 domain"/>
    <property type="match status" value="1"/>
</dbReference>
<dbReference type="GO" id="GO:0005886">
    <property type="term" value="C:plasma membrane"/>
    <property type="evidence" value="ECO:0007669"/>
    <property type="project" value="InterPro"/>
</dbReference>
<gene>
    <name evidence="3" type="ORF">LCGC14_0712940</name>
</gene>
<dbReference type="EMBL" id="LAZR01001578">
    <property type="protein sequence ID" value="KKN42484.1"/>
    <property type="molecule type" value="Genomic_DNA"/>
</dbReference>
<feature type="domain" description="Band 7" evidence="2">
    <location>
        <begin position="20"/>
        <end position="177"/>
    </location>
</feature>
<proteinExistence type="inferred from homology"/>
<protein>
    <recommendedName>
        <fullName evidence="2">Band 7 domain-containing protein</fullName>
    </recommendedName>
</protein>
<dbReference type="SUPFAM" id="SSF117892">
    <property type="entry name" value="Band 7/SPFH domain"/>
    <property type="match status" value="1"/>
</dbReference>
<sequence length="187" mass="20785">MDSAFGWLGQLIEWFGRFVPRLRIVNTTLGAVKFVHGRTPKALGPGLHWYWPLVTEFSAYPTARQANALPPQTLMTSDGRSVAVSALIVYKVEDIELLVAHTFDPDNTVEDIAQGAVHDVLSQQTWEQLFTGGRPLYTALRQEAQKGLSPFGVKVLRVSLIDLVPCRTIRLMQSGVTPAPVTFQERL</sequence>
<comment type="similarity">
    <text evidence="1">Belongs to the band 7/mec-2 family.</text>
</comment>
<name>A0A0F9QJ17_9ZZZZ</name>
<dbReference type="PANTHER" id="PTHR10264:SF19">
    <property type="entry name" value="AT06885P-RELATED"/>
    <property type="match status" value="1"/>
</dbReference>
<dbReference type="SMART" id="SM00244">
    <property type="entry name" value="PHB"/>
    <property type="match status" value="1"/>
</dbReference>
<dbReference type="InterPro" id="IPR043202">
    <property type="entry name" value="Band-7_stomatin-like"/>
</dbReference>
<dbReference type="PANTHER" id="PTHR10264">
    <property type="entry name" value="BAND 7 PROTEIN-RELATED"/>
    <property type="match status" value="1"/>
</dbReference>
<dbReference type="InterPro" id="IPR036013">
    <property type="entry name" value="Band_7/SPFH_dom_sf"/>
</dbReference>
<comment type="caution">
    <text evidence="3">The sequence shown here is derived from an EMBL/GenBank/DDBJ whole genome shotgun (WGS) entry which is preliminary data.</text>
</comment>
<dbReference type="Pfam" id="PF01145">
    <property type="entry name" value="Band_7"/>
    <property type="match status" value="1"/>
</dbReference>
<accession>A0A0F9QJ17</accession>
<evidence type="ECO:0000256" key="1">
    <source>
        <dbReference type="ARBA" id="ARBA00008164"/>
    </source>
</evidence>
<evidence type="ECO:0000313" key="3">
    <source>
        <dbReference type="EMBL" id="KKN42484.1"/>
    </source>
</evidence>
<evidence type="ECO:0000259" key="2">
    <source>
        <dbReference type="SMART" id="SM00244"/>
    </source>
</evidence>
<dbReference type="AlphaFoldDB" id="A0A0F9QJ17"/>